<evidence type="ECO:0000256" key="3">
    <source>
        <dbReference type="ARBA" id="ARBA00022692"/>
    </source>
</evidence>
<dbReference type="InterPro" id="IPR004840">
    <property type="entry name" value="Amino_acid_permease_CS"/>
</dbReference>
<feature type="transmembrane region" description="Helical" evidence="8">
    <location>
        <begin position="365"/>
        <end position="391"/>
    </location>
</feature>
<dbReference type="PANTHER" id="PTHR43341">
    <property type="entry name" value="AMINO ACID PERMEASE"/>
    <property type="match status" value="1"/>
</dbReference>
<dbReference type="RefSeq" id="XP_024726780.1">
    <property type="nucleotide sequence ID" value="XM_024882110.1"/>
</dbReference>
<feature type="transmembrane region" description="Helical" evidence="8">
    <location>
        <begin position="324"/>
        <end position="345"/>
    </location>
</feature>
<feature type="region of interest" description="Disordered" evidence="7">
    <location>
        <begin position="42"/>
        <end position="67"/>
    </location>
</feature>
<evidence type="ECO:0000256" key="6">
    <source>
        <dbReference type="ARBA" id="ARBA00023136"/>
    </source>
</evidence>
<dbReference type="EMBL" id="KZ613919">
    <property type="protein sequence ID" value="PMD49876.1"/>
    <property type="molecule type" value="Genomic_DNA"/>
</dbReference>
<dbReference type="PROSITE" id="PS00218">
    <property type="entry name" value="AMINO_ACID_PERMEASE_1"/>
    <property type="match status" value="1"/>
</dbReference>
<feature type="transmembrane region" description="Helical" evidence="8">
    <location>
        <begin position="234"/>
        <end position="254"/>
    </location>
</feature>
<dbReference type="GO" id="GO:0015171">
    <property type="term" value="F:amino acid transmembrane transporter activity"/>
    <property type="evidence" value="ECO:0007669"/>
    <property type="project" value="TreeGrafter"/>
</dbReference>
<dbReference type="FunFam" id="1.20.1740.10:FF:000001">
    <property type="entry name" value="Amino acid permease"/>
    <property type="match status" value="1"/>
</dbReference>
<evidence type="ECO:0000259" key="9">
    <source>
        <dbReference type="Pfam" id="PF00324"/>
    </source>
</evidence>
<feature type="transmembrane region" description="Helical" evidence="8">
    <location>
        <begin position="538"/>
        <end position="556"/>
    </location>
</feature>
<evidence type="ECO:0000256" key="5">
    <source>
        <dbReference type="ARBA" id="ARBA00022989"/>
    </source>
</evidence>
<evidence type="ECO:0000256" key="1">
    <source>
        <dbReference type="ARBA" id="ARBA00004141"/>
    </source>
</evidence>
<feature type="transmembrane region" description="Helical" evidence="8">
    <location>
        <begin position="428"/>
        <end position="445"/>
    </location>
</feature>
<feature type="domain" description="Amino acid permease/ SLC12A" evidence="9">
    <location>
        <begin position="84"/>
        <end position="562"/>
    </location>
</feature>
<proteinExistence type="predicted"/>
<dbReference type="Gene3D" id="1.20.1740.10">
    <property type="entry name" value="Amino acid/polyamine transporter I"/>
    <property type="match status" value="1"/>
</dbReference>
<keyword evidence="11" id="KW-1185">Reference proteome</keyword>
<keyword evidence="4" id="KW-0029">Amino-acid transport</keyword>
<comment type="subcellular location">
    <subcellularLocation>
        <location evidence="1">Membrane</location>
        <topology evidence="1">Multi-pass membrane protein</topology>
    </subcellularLocation>
</comment>
<dbReference type="InterPro" id="IPR050524">
    <property type="entry name" value="APC_YAT"/>
</dbReference>
<keyword evidence="2" id="KW-0813">Transport</keyword>
<organism evidence="10 11">
    <name type="scientific">Hyaloscypha bicolor E</name>
    <dbReference type="NCBI Taxonomy" id="1095630"/>
    <lineage>
        <taxon>Eukaryota</taxon>
        <taxon>Fungi</taxon>
        <taxon>Dikarya</taxon>
        <taxon>Ascomycota</taxon>
        <taxon>Pezizomycotina</taxon>
        <taxon>Leotiomycetes</taxon>
        <taxon>Helotiales</taxon>
        <taxon>Hyaloscyphaceae</taxon>
        <taxon>Hyaloscypha</taxon>
        <taxon>Hyaloscypha bicolor</taxon>
    </lineage>
</organism>
<dbReference type="FunCoup" id="A0A2J6SGH9">
    <property type="interactions" value="197"/>
</dbReference>
<dbReference type="STRING" id="1095630.A0A2J6SGH9"/>
<feature type="transmembrane region" description="Helical" evidence="8">
    <location>
        <begin position="493"/>
        <end position="518"/>
    </location>
</feature>
<reference evidence="10 11" key="1">
    <citation type="submission" date="2016-04" db="EMBL/GenBank/DDBJ databases">
        <title>A degradative enzymes factory behind the ericoid mycorrhizal symbiosis.</title>
        <authorList>
            <consortium name="DOE Joint Genome Institute"/>
            <person name="Martino E."/>
            <person name="Morin E."/>
            <person name="Grelet G."/>
            <person name="Kuo A."/>
            <person name="Kohler A."/>
            <person name="Daghino S."/>
            <person name="Barry K."/>
            <person name="Choi C."/>
            <person name="Cichocki N."/>
            <person name="Clum A."/>
            <person name="Copeland A."/>
            <person name="Hainaut M."/>
            <person name="Haridas S."/>
            <person name="Labutti K."/>
            <person name="Lindquist E."/>
            <person name="Lipzen A."/>
            <person name="Khouja H.-R."/>
            <person name="Murat C."/>
            <person name="Ohm R."/>
            <person name="Olson A."/>
            <person name="Spatafora J."/>
            <person name="Veneault-Fourrey C."/>
            <person name="Henrissat B."/>
            <person name="Grigoriev I."/>
            <person name="Martin F."/>
            <person name="Perotto S."/>
        </authorList>
    </citation>
    <scope>NUCLEOTIDE SEQUENCE [LARGE SCALE GENOMIC DNA]</scope>
    <source>
        <strain evidence="10 11">E</strain>
    </source>
</reference>
<keyword evidence="3 8" id="KW-0812">Transmembrane</keyword>
<feature type="transmembrane region" description="Helical" evidence="8">
    <location>
        <begin position="457"/>
        <end position="481"/>
    </location>
</feature>
<dbReference type="InterPro" id="IPR004841">
    <property type="entry name" value="AA-permease/SLC12A_dom"/>
</dbReference>
<dbReference type="Proteomes" id="UP000235371">
    <property type="component" value="Unassembled WGS sequence"/>
</dbReference>
<dbReference type="InParanoid" id="A0A2J6SGH9"/>
<keyword evidence="6 8" id="KW-0472">Membrane</keyword>
<dbReference type="AlphaFoldDB" id="A0A2J6SGH9"/>
<evidence type="ECO:0000313" key="11">
    <source>
        <dbReference type="Proteomes" id="UP000235371"/>
    </source>
</evidence>
<dbReference type="GeneID" id="36590187"/>
<dbReference type="OrthoDB" id="3900342at2759"/>
<feature type="transmembrane region" description="Helical" evidence="8">
    <location>
        <begin position="164"/>
        <end position="187"/>
    </location>
</feature>
<protein>
    <submittedName>
        <fullName evidence="10">Dicarboxylic amino acid permease</fullName>
    </submittedName>
</protein>
<evidence type="ECO:0000256" key="7">
    <source>
        <dbReference type="SAM" id="MobiDB-lite"/>
    </source>
</evidence>
<evidence type="ECO:0000313" key="10">
    <source>
        <dbReference type="EMBL" id="PMD49876.1"/>
    </source>
</evidence>
<gene>
    <name evidence="10" type="ORF">K444DRAFT_622480</name>
</gene>
<evidence type="ECO:0000256" key="4">
    <source>
        <dbReference type="ARBA" id="ARBA00022970"/>
    </source>
</evidence>
<name>A0A2J6SGH9_9HELO</name>
<feature type="transmembrane region" description="Helical" evidence="8">
    <location>
        <begin position="84"/>
        <end position="105"/>
    </location>
</feature>
<keyword evidence="5 8" id="KW-1133">Transmembrane helix</keyword>
<sequence>MAAPPHRYDEGLEMSHYDGMEVHQYPQQSYQRHQNHEYQGMEVHNYPGNDTDDTSEKPALHDGPYVYNEDPRSQLRRDLKTRQIAMIALGGALGTGLLINTGPSLAESGPGSMFIGYALVGVLCYAVMSAMGEMAAWLPLASGFTGFAHRFVDPALGFALGWNYWFKYIITTPNNLIASTLIIRFWFDKAGQHDSPGANPALYVTLFLAAIIAINYFGVGFFGELEFWLSSAKVLIMIGLVIFTLVTATGGAGHHDAPGFRYWKSGNPGAFAEYGAKGAGGRFLGFWNVMSNAVFSYLGAELVGITVGEAQNPRKAIPRAVKLTFFRIVFFYLILILLLGMNVPYNSPILISAANESKNTASAKASPFVVAAILAGVPAVETLINVCLLVFTFSAANSDLYIATRSLYSLAIEGNAPRIFSRTDDRGVPIYALALSSICCTSAYMSIRLSAFRTFQYFVSLVTIFGILTWISILISHIYFVRARRAQGIPDTALAYVSPFGIRGSWAALIFACVITFFNGWADFVHGLTEETKFNHKNFIVDYLPVPLYLAMIFGYKWIMKTEGVKAADADLLGGKSKIDEDEAEFVAGEMARRGGAPERKWERVYRLTLGNFF</sequence>
<dbReference type="Pfam" id="PF00324">
    <property type="entry name" value="AA_permease"/>
    <property type="match status" value="1"/>
</dbReference>
<evidence type="ECO:0000256" key="8">
    <source>
        <dbReference type="SAM" id="Phobius"/>
    </source>
</evidence>
<dbReference type="PANTHER" id="PTHR43341:SF9">
    <property type="entry name" value="DICARBOXYLIC AMINO ACID PERMEASE"/>
    <property type="match status" value="1"/>
</dbReference>
<accession>A0A2J6SGH9</accession>
<feature type="transmembrane region" description="Helical" evidence="8">
    <location>
        <begin position="199"/>
        <end position="222"/>
    </location>
</feature>
<evidence type="ECO:0000256" key="2">
    <source>
        <dbReference type="ARBA" id="ARBA00022448"/>
    </source>
</evidence>
<dbReference type="GO" id="GO:0016020">
    <property type="term" value="C:membrane"/>
    <property type="evidence" value="ECO:0007669"/>
    <property type="project" value="UniProtKB-SubCell"/>
</dbReference>